<reference evidence="3" key="1">
    <citation type="submission" date="2017-03" db="EMBL/GenBank/DDBJ databases">
        <title>Phytopthora megakarya and P. palmivora, two closely related causual agents of cacao black pod achieved similar genome size and gene model numbers by different mechanisms.</title>
        <authorList>
            <person name="Ali S."/>
            <person name="Shao J."/>
            <person name="Larry D.J."/>
            <person name="Kronmiller B."/>
            <person name="Shen D."/>
            <person name="Strem M.D."/>
            <person name="Melnick R.L."/>
            <person name="Guiltinan M.J."/>
            <person name="Tyler B.M."/>
            <person name="Meinhardt L.W."/>
            <person name="Bailey B.A."/>
        </authorList>
    </citation>
    <scope>NUCLEOTIDE SEQUENCE [LARGE SCALE GENOMIC DNA]</scope>
    <source>
        <strain evidence="3">zdho120</strain>
    </source>
</reference>
<organism evidence="2 3">
    <name type="scientific">Phytophthora megakarya</name>
    <dbReference type="NCBI Taxonomy" id="4795"/>
    <lineage>
        <taxon>Eukaryota</taxon>
        <taxon>Sar</taxon>
        <taxon>Stramenopiles</taxon>
        <taxon>Oomycota</taxon>
        <taxon>Peronosporomycetes</taxon>
        <taxon>Peronosporales</taxon>
        <taxon>Peronosporaceae</taxon>
        <taxon>Phytophthora</taxon>
    </lineage>
</organism>
<accession>A0A225W633</accession>
<dbReference type="OrthoDB" id="146794at2759"/>
<name>A0A225W633_9STRA</name>
<keyword evidence="3" id="KW-1185">Reference proteome</keyword>
<feature type="region of interest" description="Disordered" evidence="1">
    <location>
        <begin position="231"/>
        <end position="303"/>
    </location>
</feature>
<evidence type="ECO:0000313" key="2">
    <source>
        <dbReference type="EMBL" id="OWZ12658.1"/>
    </source>
</evidence>
<sequence>MPRNRRLHGGFQASCISKALSFLSELEEEDTASSRDTEGHKKARSPPDSSADISPPAKKSRSPPAPTLNDGCIDDDMGGDMAAEAYNEDTKSDTGLSASVVDDVPTSSSAVEVVDLTSDDFVTLPPEKDSSPFSCPVVSFFPCKDGRPRRSTCVSSELRMRENIEKELADDDFMLGLVNERSAAQVTGSVHVPSSMTRQAVISNIVVDSSLADADLSASWIEELFVEAEESTPVESAGQGSVGIEAVPPESTEATDAPSKDSFSFVPVKTATSGSSSGATEDSATPAGVEAPAHDVEQPPSDICSHPFKILVSVRY</sequence>
<proteinExistence type="predicted"/>
<gene>
    <name evidence="2" type="ORF">PHMEG_00014144</name>
</gene>
<dbReference type="EMBL" id="NBNE01001786">
    <property type="protein sequence ID" value="OWZ12658.1"/>
    <property type="molecule type" value="Genomic_DNA"/>
</dbReference>
<evidence type="ECO:0000313" key="3">
    <source>
        <dbReference type="Proteomes" id="UP000198211"/>
    </source>
</evidence>
<dbReference type="Proteomes" id="UP000198211">
    <property type="component" value="Unassembled WGS sequence"/>
</dbReference>
<protein>
    <submittedName>
        <fullName evidence="2">Uncharacterized protein</fullName>
    </submittedName>
</protein>
<evidence type="ECO:0000256" key="1">
    <source>
        <dbReference type="SAM" id="MobiDB-lite"/>
    </source>
</evidence>
<comment type="caution">
    <text evidence="2">The sequence shown here is derived from an EMBL/GenBank/DDBJ whole genome shotgun (WGS) entry which is preliminary data.</text>
</comment>
<feature type="compositionally biased region" description="Low complexity" evidence="1">
    <location>
        <begin position="46"/>
        <end position="57"/>
    </location>
</feature>
<feature type="region of interest" description="Disordered" evidence="1">
    <location>
        <begin position="25"/>
        <end position="80"/>
    </location>
</feature>
<feature type="compositionally biased region" description="Low complexity" evidence="1">
    <location>
        <begin position="270"/>
        <end position="285"/>
    </location>
</feature>
<dbReference type="AlphaFoldDB" id="A0A225W633"/>